<evidence type="ECO:0000313" key="3">
    <source>
        <dbReference type="Proteomes" id="UP000078348"/>
    </source>
</evidence>
<proteinExistence type="predicted"/>
<name>A0A196SJT8_BLAHN</name>
<gene>
    <name evidence="2" type="ORF">AV274_0941</name>
</gene>
<feature type="region of interest" description="Disordered" evidence="1">
    <location>
        <begin position="22"/>
        <end position="47"/>
    </location>
</feature>
<dbReference type="Proteomes" id="UP000078348">
    <property type="component" value="Unassembled WGS sequence"/>
</dbReference>
<evidence type="ECO:0000256" key="1">
    <source>
        <dbReference type="SAM" id="MobiDB-lite"/>
    </source>
</evidence>
<accession>A0A196SJT8</accession>
<comment type="caution">
    <text evidence="2">The sequence shown here is derived from an EMBL/GenBank/DDBJ whole genome shotgun (WGS) entry which is preliminary data.</text>
</comment>
<dbReference type="STRING" id="478820.A0A196SJT8"/>
<feature type="compositionally biased region" description="Polar residues" evidence="1">
    <location>
        <begin position="27"/>
        <end position="47"/>
    </location>
</feature>
<dbReference type="OrthoDB" id="25571at2759"/>
<dbReference type="SUPFAM" id="SSF50249">
    <property type="entry name" value="Nucleic acid-binding proteins"/>
    <property type="match status" value="1"/>
</dbReference>
<protein>
    <submittedName>
        <fullName evidence="2">Replication factor A2</fullName>
    </submittedName>
</protein>
<dbReference type="EMBL" id="LXWW01000035">
    <property type="protein sequence ID" value="OAO17315.1"/>
    <property type="molecule type" value="Genomic_DNA"/>
</dbReference>
<evidence type="ECO:0000313" key="2">
    <source>
        <dbReference type="EMBL" id="OAO17315.1"/>
    </source>
</evidence>
<dbReference type="Gene3D" id="2.40.50.140">
    <property type="entry name" value="Nucleic acid-binding proteins"/>
    <property type="match status" value="1"/>
</dbReference>
<reference evidence="2 3" key="1">
    <citation type="submission" date="2016-05" db="EMBL/GenBank/DDBJ databases">
        <title>Nuclear genome of Blastocystis sp. subtype 1 NandII.</title>
        <authorList>
            <person name="Gentekaki E."/>
            <person name="Curtis B."/>
            <person name="Stairs C."/>
            <person name="Eme L."/>
            <person name="Herman E."/>
            <person name="Klimes V."/>
            <person name="Arias M.C."/>
            <person name="Elias M."/>
            <person name="Hilliou F."/>
            <person name="Klute M."/>
            <person name="Malik S.-B."/>
            <person name="Pightling A."/>
            <person name="Rachubinski R."/>
            <person name="Salas D."/>
            <person name="Schlacht A."/>
            <person name="Suga H."/>
            <person name="Archibald J."/>
            <person name="Ball S.G."/>
            <person name="Clark G."/>
            <person name="Dacks J."/>
            <person name="Van Der Giezen M."/>
            <person name="Tsaousis A."/>
            <person name="Roger A."/>
        </authorList>
    </citation>
    <scope>NUCLEOTIDE SEQUENCE [LARGE SCALE GENOMIC DNA]</scope>
    <source>
        <strain evidence="3">ATCC 50177 / NandII</strain>
    </source>
</reference>
<organism evidence="2 3">
    <name type="scientific">Blastocystis sp. subtype 1 (strain ATCC 50177 / NandII)</name>
    <dbReference type="NCBI Taxonomy" id="478820"/>
    <lineage>
        <taxon>Eukaryota</taxon>
        <taxon>Sar</taxon>
        <taxon>Stramenopiles</taxon>
        <taxon>Bigyra</taxon>
        <taxon>Opalozoa</taxon>
        <taxon>Opalinata</taxon>
        <taxon>Blastocystidae</taxon>
        <taxon>Blastocystis</taxon>
    </lineage>
</organism>
<keyword evidence="3" id="KW-1185">Reference proteome</keyword>
<sequence length="255" mass="27728">MFSNLYENPYSSYNPYSTAATADAASHNPTGEASADAQTPAASPSTKSAVPMTVQLIKSRIQTKDTSHFFFGKEIRNIVLVGMVSCEKTSQVANYLFHDGTGSIKCKLYIGESNQEMAAITNCYARIIGNISYINSTYSVNVHHIERVVDLNCVMTHLLNAIASFVYYKRRDVSAAATNEIPPTPSDISSTVEMMVTQALRTLLASTPSGASLEAIVSSLSPYGLSREQVQGALSDMERDMKVYCADVNTYVLNT</sequence>
<dbReference type="AlphaFoldDB" id="A0A196SJT8"/>
<dbReference type="InterPro" id="IPR012340">
    <property type="entry name" value="NA-bd_OB-fold"/>
</dbReference>